<keyword evidence="2" id="KW-1185">Reference proteome</keyword>
<protein>
    <submittedName>
        <fullName evidence="1">Uncharacterized protein</fullName>
    </submittedName>
</protein>
<proteinExistence type="predicted"/>
<reference evidence="1 2" key="1">
    <citation type="journal article" date="2024" name="Plant Biotechnol. J.">
        <title>Genome and CRISPR/Cas9 system of a widespread forest tree (Populus alba) in the world.</title>
        <authorList>
            <person name="Liu Y.J."/>
            <person name="Jiang P.F."/>
            <person name="Han X.M."/>
            <person name="Li X.Y."/>
            <person name="Wang H.M."/>
            <person name="Wang Y.J."/>
            <person name="Wang X.X."/>
            <person name="Zeng Q.Y."/>
        </authorList>
    </citation>
    <scope>NUCLEOTIDE SEQUENCE [LARGE SCALE GENOMIC DNA]</scope>
    <source>
        <strain evidence="2">cv. PAL-ZL1</strain>
    </source>
</reference>
<name>A0ACC4B4N5_POPAL</name>
<evidence type="ECO:0000313" key="2">
    <source>
        <dbReference type="Proteomes" id="UP000309997"/>
    </source>
</evidence>
<gene>
    <name evidence="1" type="ORF">D5086_026868</name>
</gene>
<dbReference type="Proteomes" id="UP000309997">
    <property type="component" value="Unassembled WGS sequence"/>
</dbReference>
<organism evidence="1 2">
    <name type="scientific">Populus alba</name>
    <name type="common">White poplar</name>
    <dbReference type="NCBI Taxonomy" id="43335"/>
    <lineage>
        <taxon>Eukaryota</taxon>
        <taxon>Viridiplantae</taxon>
        <taxon>Streptophyta</taxon>
        <taxon>Embryophyta</taxon>
        <taxon>Tracheophyta</taxon>
        <taxon>Spermatophyta</taxon>
        <taxon>Magnoliopsida</taxon>
        <taxon>eudicotyledons</taxon>
        <taxon>Gunneridae</taxon>
        <taxon>Pentapetalae</taxon>
        <taxon>rosids</taxon>
        <taxon>fabids</taxon>
        <taxon>Malpighiales</taxon>
        <taxon>Salicaceae</taxon>
        <taxon>Saliceae</taxon>
        <taxon>Populus</taxon>
    </lineage>
</organism>
<comment type="caution">
    <text evidence="1">The sequence shown here is derived from an EMBL/GenBank/DDBJ whole genome shotgun (WGS) entry which is preliminary data.</text>
</comment>
<evidence type="ECO:0000313" key="1">
    <source>
        <dbReference type="EMBL" id="KAL3572964.1"/>
    </source>
</evidence>
<accession>A0ACC4B4N5</accession>
<dbReference type="EMBL" id="RCHU02000014">
    <property type="protein sequence ID" value="KAL3572964.1"/>
    <property type="molecule type" value="Genomic_DNA"/>
</dbReference>
<sequence>MVISKLPRKSIAWRAFEDPCKVSTEGDSSLFFLIPLDLHPRSLQSCTNIVLIAMFWLIYLPHISDHPLIGSRRTKLFSDKSQNVMAAALAPSVGDGVCASMIEPQDYICEEHTVTTKDGYILSLQRMPSGLSGQAADKPPVLLQHGLIVDGVTWLMSLPDESLAFILADNGYDVWISNGRGTRFSRGHASIDPYDSAYWDWTWDELAAYDLPATFQYVHDQTGQNLHYVGHSQGTLIALAAFSQGKLLNMLRSAVLLCPVAYLNHLTSPFARGVVDLFVPEDLYWLGQHEFSLRGPVVNKLLEDICIMPGIDCSDLLTAITGPNCCLNSSRTKIFLDQSTATKNIIHLAQMVRTGTIAMYDYGNENDNMDHYGQPTPLVYNMTSIPNDLPLFLGYGGKDYLSDVRDVQVLLDNLKDHDGDKLVVQYTDEYAHADFILGVNANQIVYDPAIAFFKIN</sequence>